<dbReference type="EMBL" id="VSSQ01000025">
    <property type="protein sequence ID" value="MPL64589.1"/>
    <property type="molecule type" value="Genomic_DNA"/>
</dbReference>
<feature type="domain" description="Enolase C-terminal" evidence="1">
    <location>
        <begin position="233"/>
        <end position="454"/>
    </location>
</feature>
<protein>
    <recommendedName>
        <fullName evidence="1">Enolase C-terminal domain-containing protein</fullName>
    </recommendedName>
</protein>
<proteinExistence type="predicted"/>
<sequence length="469" mass="52477">MGFNRDVRVDGLALYFLPLKTRIPLKFGPETTTYAVCARVRVEVSSRNGDRAAGWGETPLSVAWVWPCDLPYDSRLSAMQDFCQLLAQTWNDFPLWGHPMEIGHAFSKEALPPLLNEFNKRREAQLLPKMPWLAALVCSASFDVALFDAYGNLHGISVFDSLDSDHMNRDLSWFYDHGYSSLFKGRYPQEFLVRPAPTSLPAWHLVGGKDILRTEDLDGKEPKDGYPVVLSDWIVRDGLKCLKVKLTGTDPEWDYARIVEVGRIAIAHDVDWLSADFNCTVLDPAYVCGILDKLLGEAPRIYGMILYIEQPFPYDLEQYRIDAHAVSARKPLFMDESAHDWSFLALGRTLGWTGVALKTCKTFSGALLSLCWAKMAGMTLMVQDLTNPMLAQIPHIQLAAHAGTIMGVETNSMQFYPDASIPEAAVHPGLFRRIDGRVRLDSIGSSGFGYRISEIARRLPLAAWEGGRG</sequence>
<name>A0A644TCU0_9ZZZZ</name>
<dbReference type="Gene3D" id="3.20.20.120">
    <property type="entry name" value="Enolase-like C-terminal domain"/>
    <property type="match status" value="1"/>
</dbReference>
<dbReference type="InterPro" id="IPR029065">
    <property type="entry name" value="Enolase_C-like"/>
</dbReference>
<reference evidence="2" key="1">
    <citation type="submission" date="2019-08" db="EMBL/GenBank/DDBJ databases">
        <authorList>
            <person name="Kucharzyk K."/>
            <person name="Murdoch R.W."/>
            <person name="Higgins S."/>
            <person name="Loffler F."/>
        </authorList>
    </citation>
    <scope>NUCLEOTIDE SEQUENCE</scope>
</reference>
<comment type="caution">
    <text evidence="2">The sequence shown here is derived from an EMBL/GenBank/DDBJ whole genome shotgun (WGS) entry which is preliminary data.</text>
</comment>
<organism evidence="2">
    <name type="scientific">bioreactor metagenome</name>
    <dbReference type="NCBI Taxonomy" id="1076179"/>
    <lineage>
        <taxon>unclassified sequences</taxon>
        <taxon>metagenomes</taxon>
        <taxon>ecological metagenomes</taxon>
    </lineage>
</organism>
<evidence type="ECO:0000313" key="2">
    <source>
        <dbReference type="EMBL" id="MPL64589.1"/>
    </source>
</evidence>
<dbReference type="AlphaFoldDB" id="A0A644TCU0"/>
<evidence type="ECO:0000259" key="1">
    <source>
        <dbReference type="Pfam" id="PF13378"/>
    </source>
</evidence>
<gene>
    <name evidence="2" type="ORF">SDC9_10244</name>
</gene>
<dbReference type="SUPFAM" id="SSF51604">
    <property type="entry name" value="Enolase C-terminal domain-like"/>
    <property type="match status" value="1"/>
</dbReference>
<dbReference type="Pfam" id="PF13378">
    <property type="entry name" value="MR_MLE_C"/>
    <property type="match status" value="1"/>
</dbReference>
<dbReference type="InterPro" id="IPR036849">
    <property type="entry name" value="Enolase-like_C_sf"/>
</dbReference>
<accession>A0A644TCU0</accession>